<evidence type="ECO:0000313" key="1">
    <source>
        <dbReference type="EMBL" id="KAG6953460.1"/>
    </source>
</evidence>
<accession>A0A8T1U4G7</accession>
<proteinExistence type="predicted"/>
<evidence type="ECO:0000313" key="2">
    <source>
        <dbReference type="Proteomes" id="UP000688947"/>
    </source>
</evidence>
<sequence length="129" mass="14259">MDDKRLGHQKNDYKSLADFMDNAKFEVTSGADFPCPIPAHGAMRSTGYTHDGTCEVWLNDTMVLDGDNCHEKFPAEGYTIDYSSCKGSCTLRWYWLGVRFLKNAYSCQVYKACISLIGTGEATGSTTTG</sequence>
<reference evidence="1" key="1">
    <citation type="submission" date="2021-01" db="EMBL/GenBank/DDBJ databases">
        <title>Phytophthora aleatoria, a newly-described species from Pinus radiata is distinct from Phytophthora cactorum isolates based on comparative genomics.</title>
        <authorList>
            <person name="Mcdougal R."/>
            <person name="Panda P."/>
            <person name="Williams N."/>
            <person name="Studholme D.J."/>
        </authorList>
    </citation>
    <scope>NUCLEOTIDE SEQUENCE</scope>
    <source>
        <strain evidence="1">NZFS 3830</strain>
    </source>
</reference>
<gene>
    <name evidence="1" type="ORF">JG687_00012395</name>
</gene>
<comment type="caution">
    <text evidence="1">The sequence shown here is derived from an EMBL/GenBank/DDBJ whole genome shotgun (WGS) entry which is preliminary data.</text>
</comment>
<name>A0A8T1U4G7_9STRA</name>
<organism evidence="1 2">
    <name type="scientific">Phytophthora cactorum</name>
    <dbReference type="NCBI Taxonomy" id="29920"/>
    <lineage>
        <taxon>Eukaryota</taxon>
        <taxon>Sar</taxon>
        <taxon>Stramenopiles</taxon>
        <taxon>Oomycota</taxon>
        <taxon>Peronosporomycetes</taxon>
        <taxon>Peronosporales</taxon>
        <taxon>Peronosporaceae</taxon>
        <taxon>Phytophthora</taxon>
    </lineage>
</organism>
<dbReference type="VEuPathDB" id="FungiDB:PC110_g18853"/>
<dbReference type="EMBL" id="JAENGZ010000824">
    <property type="protein sequence ID" value="KAG6953460.1"/>
    <property type="molecule type" value="Genomic_DNA"/>
</dbReference>
<protein>
    <submittedName>
        <fullName evidence="1">Uncharacterized protein</fullName>
    </submittedName>
</protein>
<dbReference type="Proteomes" id="UP000688947">
    <property type="component" value="Unassembled WGS sequence"/>
</dbReference>
<dbReference type="OrthoDB" id="104174at2759"/>
<dbReference type="AlphaFoldDB" id="A0A8T1U4G7"/>